<dbReference type="Proteomes" id="UP000886883">
    <property type="component" value="Unassembled WGS sequence"/>
</dbReference>
<sequence length="271" mass="30876">MIYRLDKLSESKINPVTKQAYDSSWIILMLTDSPDYRQICGSSNGCAYTIKTSRSNCQNWMMAVGDFLGFCEENEKNAVLVMSEADFKTAKNHYEGHSYKEAFLREDEPPVLIHSTPMNSWEQIRNDGMLKSWNILKSEKAVNEKQPVGISLGDPADFRDYIMFGGGITGEIVVNSRQKGEIVMDPDAEYLTGARLYFDAKRMAQDGLLVRDGCHLKVKDRLPLEPYLIWTATWKTLGFASQVSTPKIFAEQADEQFHAFLQLRNRANDLY</sequence>
<protein>
    <submittedName>
        <fullName evidence="1">Uncharacterized protein</fullName>
    </submittedName>
</protein>
<gene>
    <name evidence="1" type="ORF">H9763_04550</name>
</gene>
<organism evidence="1 2">
    <name type="scientific">Candidatus Eisenbergiella merdigallinarum</name>
    <dbReference type="NCBI Taxonomy" id="2838552"/>
    <lineage>
        <taxon>Bacteria</taxon>
        <taxon>Bacillati</taxon>
        <taxon>Bacillota</taxon>
        <taxon>Clostridia</taxon>
        <taxon>Lachnospirales</taxon>
        <taxon>Lachnospiraceae</taxon>
        <taxon>Eisenbergiella</taxon>
    </lineage>
</organism>
<reference evidence="1" key="2">
    <citation type="submission" date="2021-04" db="EMBL/GenBank/DDBJ databases">
        <authorList>
            <person name="Gilroy R."/>
        </authorList>
    </citation>
    <scope>NUCLEOTIDE SEQUENCE</scope>
    <source>
        <strain evidence="1">USAMLcec3-2134</strain>
    </source>
</reference>
<evidence type="ECO:0000313" key="2">
    <source>
        <dbReference type="Proteomes" id="UP000886883"/>
    </source>
</evidence>
<comment type="caution">
    <text evidence="1">The sequence shown here is derived from an EMBL/GenBank/DDBJ whole genome shotgun (WGS) entry which is preliminary data.</text>
</comment>
<accession>A0A9D2MPW3</accession>
<dbReference type="AlphaFoldDB" id="A0A9D2MPW3"/>
<reference evidence="1" key="1">
    <citation type="journal article" date="2021" name="PeerJ">
        <title>Extensive microbial diversity within the chicken gut microbiome revealed by metagenomics and culture.</title>
        <authorList>
            <person name="Gilroy R."/>
            <person name="Ravi A."/>
            <person name="Getino M."/>
            <person name="Pursley I."/>
            <person name="Horton D.L."/>
            <person name="Alikhan N.F."/>
            <person name="Baker D."/>
            <person name="Gharbi K."/>
            <person name="Hall N."/>
            <person name="Watson M."/>
            <person name="Adriaenssens E.M."/>
            <person name="Foster-Nyarko E."/>
            <person name="Jarju S."/>
            <person name="Secka A."/>
            <person name="Antonio M."/>
            <person name="Oren A."/>
            <person name="Chaudhuri R.R."/>
            <person name="La Ragione R."/>
            <person name="Hildebrand F."/>
            <person name="Pallen M.J."/>
        </authorList>
    </citation>
    <scope>NUCLEOTIDE SEQUENCE</scope>
    <source>
        <strain evidence="1">USAMLcec3-2134</strain>
    </source>
</reference>
<evidence type="ECO:0000313" key="1">
    <source>
        <dbReference type="EMBL" id="HJB90722.1"/>
    </source>
</evidence>
<proteinExistence type="predicted"/>
<name>A0A9D2MPW3_9FIRM</name>
<dbReference type="EMBL" id="DWXE01000015">
    <property type="protein sequence ID" value="HJB90722.1"/>
    <property type="molecule type" value="Genomic_DNA"/>
</dbReference>